<dbReference type="GO" id="GO:0000184">
    <property type="term" value="P:nuclear-transcribed mRNA catabolic process, nonsense-mediated decay"/>
    <property type="evidence" value="ECO:0007669"/>
    <property type="project" value="InterPro"/>
</dbReference>
<dbReference type="Pfam" id="PF15785">
    <property type="entry name" value="SMG1"/>
    <property type="match status" value="1"/>
</dbReference>
<protein>
    <submittedName>
        <fullName evidence="1">Uncharacterized protein</fullName>
    </submittedName>
</protein>
<gene>
    <name evidence="1" type="ORF">UXM345_LOCUS19938</name>
</gene>
<reference evidence="1" key="1">
    <citation type="submission" date="2021-02" db="EMBL/GenBank/DDBJ databases">
        <authorList>
            <person name="Nowell W R."/>
        </authorList>
    </citation>
    <scope>NUCLEOTIDE SEQUENCE</scope>
</reference>
<accession>A0A819SW78</accession>
<dbReference type="EMBL" id="CAJOBF010002904">
    <property type="protein sequence ID" value="CAF4062745.1"/>
    <property type="molecule type" value="Genomic_DNA"/>
</dbReference>
<name>A0A819SW78_9BILA</name>
<dbReference type="Proteomes" id="UP000663842">
    <property type="component" value="Unassembled WGS sequence"/>
</dbReference>
<dbReference type="AlphaFoldDB" id="A0A819SW78"/>
<dbReference type="InterPro" id="IPR031559">
    <property type="entry name" value="SMG1"/>
</dbReference>
<comment type="caution">
    <text evidence="1">The sequence shown here is derived from an EMBL/GenBank/DDBJ whole genome shotgun (WGS) entry which is preliminary data.</text>
</comment>
<sequence>MRHDKLFGILAKHANTVDWPYEVDVNFLRLIMKLVDLASSIFTVNSRLWLYRFLFSNSTILADMTSNCNVLLNVLEQKTIVIDLNEDDTEAALIFDCSALCQIRNANGNLIGVARQYPVVHYGVLKTLYSHCATHEHFIHNSDLFKQNDTNIVMSLTSLTKDNFEDLLEVLHRLIVNSHLSCHDRKKLVLNWLAEIIDALMQEDNGLLILPLLLKLSHAIIDIEICNLCCRLLNKIVKRQRDLDVSFLVLLFDLCRFWLQSNETSIHDSYYAMLFYVVYLKFPTHGTLLSSKNDYSGFASIVKRNHMNSPYLRTFTTHCFNLILGYIFVNHRMPYALLLF</sequence>
<evidence type="ECO:0000313" key="2">
    <source>
        <dbReference type="Proteomes" id="UP000663842"/>
    </source>
</evidence>
<dbReference type="GO" id="GO:0004674">
    <property type="term" value="F:protein serine/threonine kinase activity"/>
    <property type="evidence" value="ECO:0007669"/>
    <property type="project" value="InterPro"/>
</dbReference>
<organism evidence="1 2">
    <name type="scientific">Rotaria magnacalcarata</name>
    <dbReference type="NCBI Taxonomy" id="392030"/>
    <lineage>
        <taxon>Eukaryota</taxon>
        <taxon>Metazoa</taxon>
        <taxon>Spiralia</taxon>
        <taxon>Gnathifera</taxon>
        <taxon>Rotifera</taxon>
        <taxon>Eurotatoria</taxon>
        <taxon>Bdelloidea</taxon>
        <taxon>Philodinida</taxon>
        <taxon>Philodinidae</taxon>
        <taxon>Rotaria</taxon>
    </lineage>
</organism>
<proteinExistence type="predicted"/>
<evidence type="ECO:0000313" key="1">
    <source>
        <dbReference type="EMBL" id="CAF4062745.1"/>
    </source>
</evidence>